<proteinExistence type="predicted"/>
<dbReference type="AlphaFoldDB" id="A0A4Y2BSV3"/>
<organism evidence="1 2">
    <name type="scientific">Araneus ventricosus</name>
    <name type="common">Orbweaver spider</name>
    <name type="synonym">Epeira ventricosa</name>
    <dbReference type="NCBI Taxonomy" id="182803"/>
    <lineage>
        <taxon>Eukaryota</taxon>
        <taxon>Metazoa</taxon>
        <taxon>Ecdysozoa</taxon>
        <taxon>Arthropoda</taxon>
        <taxon>Chelicerata</taxon>
        <taxon>Arachnida</taxon>
        <taxon>Araneae</taxon>
        <taxon>Araneomorphae</taxon>
        <taxon>Entelegynae</taxon>
        <taxon>Araneoidea</taxon>
        <taxon>Araneidae</taxon>
        <taxon>Araneus</taxon>
    </lineage>
</organism>
<accession>A0A4Y2BSV3</accession>
<protein>
    <submittedName>
        <fullName evidence="1">Uncharacterized protein</fullName>
    </submittedName>
</protein>
<evidence type="ECO:0000313" key="1">
    <source>
        <dbReference type="EMBL" id="GBL95148.1"/>
    </source>
</evidence>
<keyword evidence="2" id="KW-1185">Reference proteome</keyword>
<dbReference type="Proteomes" id="UP000499080">
    <property type="component" value="Unassembled WGS sequence"/>
</dbReference>
<name>A0A4Y2BSV3_ARAVE</name>
<gene>
    <name evidence="1" type="ORF">AVEN_253493_1</name>
</gene>
<comment type="caution">
    <text evidence="1">The sequence shown here is derived from an EMBL/GenBank/DDBJ whole genome shotgun (WGS) entry which is preliminary data.</text>
</comment>
<dbReference type="EMBL" id="BGPR01000109">
    <property type="protein sequence ID" value="GBL95148.1"/>
    <property type="molecule type" value="Genomic_DNA"/>
</dbReference>
<reference evidence="1 2" key="1">
    <citation type="journal article" date="2019" name="Sci. Rep.">
        <title>Orb-weaving spider Araneus ventricosus genome elucidates the spidroin gene catalogue.</title>
        <authorList>
            <person name="Kono N."/>
            <person name="Nakamura H."/>
            <person name="Ohtoshi R."/>
            <person name="Moran D.A.P."/>
            <person name="Shinohara A."/>
            <person name="Yoshida Y."/>
            <person name="Fujiwara M."/>
            <person name="Mori M."/>
            <person name="Tomita M."/>
            <person name="Arakawa K."/>
        </authorList>
    </citation>
    <scope>NUCLEOTIDE SEQUENCE [LARGE SCALE GENOMIC DNA]</scope>
</reference>
<sequence>MNRLTLKGDFGRLAENCDIDVESALLRRSLLTPHGRERGSIVGAFRLGDRRVENSRSDAPKDSLYDRAWYRLYLSRIKCPPARVMPNFKEEECRLRCRPRHLTTVKNFEVFPKIALV</sequence>
<evidence type="ECO:0000313" key="2">
    <source>
        <dbReference type="Proteomes" id="UP000499080"/>
    </source>
</evidence>